<dbReference type="AlphaFoldDB" id="A0A7G6E0N3"/>
<dbReference type="InterPro" id="IPR002716">
    <property type="entry name" value="PIN_dom"/>
</dbReference>
<dbReference type="SUPFAM" id="SSF88723">
    <property type="entry name" value="PIN domain-like"/>
    <property type="match status" value="1"/>
</dbReference>
<dbReference type="Pfam" id="PF13470">
    <property type="entry name" value="PIN_3"/>
    <property type="match status" value="1"/>
</dbReference>
<dbReference type="Proteomes" id="UP000515847">
    <property type="component" value="Chromosome"/>
</dbReference>
<feature type="domain" description="PIN" evidence="1">
    <location>
        <begin position="3"/>
        <end position="117"/>
    </location>
</feature>
<reference evidence="2 3" key="1">
    <citation type="journal article" date="2019" name="Front. Microbiol.">
        <title>Thermoanaerosceptrum fracticalcis gen. nov. sp. nov., a Novel Fumarate-Fermenting Microorganism From a Deep Fractured Carbonate Aquifer of the US Great Basin.</title>
        <authorList>
            <person name="Hamilton-Brehm S.D."/>
            <person name="Stewart L.E."/>
            <person name="Zavarin M."/>
            <person name="Caldwell M."/>
            <person name="Lawson P.A."/>
            <person name="Onstott T.C."/>
            <person name="Grzymski J."/>
            <person name="Neveux I."/>
            <person name="Lollar B.S."/>
            <person name="Russell C.E."/>
            <person name="Moser D.P."/>
        </authorList>
    </citation>
    <scope>NUCLEOTIDE SEQUENCE [LARGE SCALE GENOMIC DNA]</scope>
    <source>
        <strain evidence="2 3">DRI-13</strain>
    </source>
</reference>
<protein>
    <submittedName>
        <fullName evidence="2">PIN domain-containing protein</fullName>
    </submittedName>
</protein>
<organism evidence="2 3">
    <name type="scientific">Thermanaerosceptrum fracticalcis</name>
    <dbReference type="NCBI Taxonomy" id="1712410"/>
    <lineage>
        <taxon>Bacteria</taxon>
        <taxon>Bacillati</taxon>
        <taxon>Bacillota</taxon>
        <taxon>Clostridia</taxon>
        <taxon>Eubacteriales</taxon>
        <taxon>Peptococcaceae</taxon>
        <taxon>Thermanaerosceptrum</taxon>
    </lineage>
</organism>
<dbReference type="OrthoDB" id="9787727at2"/>
<sequence length="139" mass="15558">MNVMLDTNVILDVLGKREPFAQNSAQVLILAAKDKLYASMTANTVTDIYYLSKKYLQDHAAVKNALLNLMDILEVVDVTKADCVKAFDLPINDFEDALLAHCAKRMKADYIITRNVKDFAGSPVEAITPEDFLKRFSLD</sequence>
<keyword evidence="3" id="KW-1185">Reference proteome</keyword>
<dbReference type="InterPro" id="IPR029060">
    <property type="entry name" value="PIN-like_dom_sf"/>
</dbReference>
<proteinExistence type="predicted"/>
<gene>
    <name evidence="2" type="ORF">BR63_04510</name>
</gene>
<evidence type="ECO:0000313" key="2">
    <source>
        <dbReference type="EMBL" id="QNB45637.1"/>
    </source>
</evidence>
<dbReference type="KEGG" id="tfr:BR63_04510"/>
<dbReference type="RefSeq" id="WP_034419909.1">
    <property type="nucleotide sequence ID" value="NZ_CP045798.1"/>
</dbReference>
<dbReference type="Gene3D" id="3.40.50.1010">
    <property type="entry name" value="5'-nuclease"/>
    <property type="match status" value="1"/>
</dbReference>
<name>A0A7G6E0N3_THEFR</name>
<evidence type="ECO:0000259" key="1">
    <source>
        <dbReference type="Pfam" id="PF13470"/>
    </source>
</evidence>
<dbReference type="EMBL" id="CP045798">
    <property type="protein sequence ID" value="QNB45637.1"/>
    <property type="molecule type" value="Genomic_DNA"/>
</dbReference>
<accession>A0A7G6E0N3</accession>
<evidence type="ECO:0000313" key="3">
    <source>
        <dbReference type="Proteomes" id="UP000515847"/>
    </source>
</evidence>
<dbReference type="CDD" id="cd09854">
    <property type="entry name" value="PIN_VapC-like"/>
    <property type="match status" value="1"/>
</dbReference>